<dbReference type="Gene3D" id="3.30.1540.10">
    <property type="entry name" value="formyl-coa transferase, domain 3"/>
    <property type="match status" value="1"/>
</dbReference>
<dbReference type="GO" id="GO:0005739">
    <property type="term" value="C:mitochondrion"/>
    <property type="evidence" value="ECO:0007669"/>
    <property type="project" value="TreeGrafter"/>
</dbReference>
<dbReference type="OrthoDB" id="5863171at2759"/>
<sequence length="444" mass="48211">MNILKTSLTRRSPYPVHRRFGHSPAGIPPPLKGIKIVDLTRVLAGPTATMLLADLGADVIKIEEVSRGDDTRAWYPPSAPTVDNAPEDVSRLPPEAAYFLSVNRNKRSITVNFKDPDGLKIVRKLINDADILVENFVAGKLASAGLGWDDCRKINPRLIYASITGYGQTGPYREAAGYDVIVEAEAGLMHMSYTSMSPVTTGEPDGPPCKVGVASTDIATGLYAHGAIMAALISRQKTGRGVWVDCNLFESQIAGLANIASNYLIAGQEASRHGTAHPSVVPYQVFPCEDGFLMIGAGNDKQFRILAEDVLNAPELSSVPKFATNASRVANRVELVQLITDILMTCNREYWLQKFKGTGVPFGPINNIKQTFEHPQAIARGVVVDVQHPRAGKIKIVGPAVSYNGKKMPVNRPPPYLSEHTAEVLTEHGYGPEEIAELKQRKVI</sequence>
<dbReference type="Pfam" id="PF02515">
    <property type="entry name" value="CoA_transf_3"/>
    <property type="match status" value="1"/>
</dbReference>
<dbReference type="InterPro" id="IPR050483">
    <property type="entry name" value="CoA-transferase_III_domain"/>
</dbReference>
<name>A0A4Y7Q463_9AGAM</name>
<keyword evidence="4" id="KW-1185">Reference proteome</keyword>
<dbReference type="InterPro" id="IPR044855">
    <property type="entry name" value="CoA-Trfase_III_dom3_sf"/>
</dbReference>
<dbReference type="Proteomes" id="UP000294933">
    <property type="component" value="Unassembled WGS sequence"/>
</dbReference>
<evidence type="ECO:0000313" key="3">
    <source>
        <dbReference type="EMBL" id="TDL22086.1"/>
    </source>
</evidence>
<dbReference type="EMBL" id="ML170176">
    <property type="protein sequence ID" value="TDL22086.1"/>
    <property type="molecule type" value="Genomic_DNA"/>
</dbReference>
<protein>
    <submittedName>
        <fullName evidence="3">CAIB/BAIF family enzyme</fullName>
    </submittedName>
</protein>
<organism evidence="3 4">
    <name type="scientific">Rickenella mellea</name>
    <dbReference type="NCBI Taxonomy" id="50990"/>
    <lineage>
        <taxon>Eukaryota</taxon>
        <taxon>Fungi</taxon>
        <taxon>Dikarya</taxon>
        <taxon>Basidiomycota</taxon>
        <taxon>Agaricomycotina</taxon>
        <taxon>Agaricomycetes</taxon>
        <taxon>Hymenochaetales</taxon>
        <taxon>Rickenellaceae</taxon>
        <taxon>Rickenella</taxon>
    </lineage>
</organism>
<accession>A0A4Y7Q463</accession>
<dbReference type="STRING" id="50990.A0A4Y7Q463"/>
<dbReference type="VEuPathDB" id="FungiDB:BD410DRAFT_828550"/>
<dbReference type="PANTHER" id="PTHR48207:SF3">
    <property type="entry name" value="SUCCINATE--HYDROXYMETHYLGLUTARATE COA-TRANSFERASE"/>
    <property type="match status" value="1"/>
</dbReference>
<proteinExistence type="inferred from homology"/>
<dbReference type="AlphaFoldDB" id="A0A4Y7Q463"/>
<reference evidence="3 4" key="1">
    <citation type="submission" date="2018-06" db="EMBL/GenBank/DDBJ databases">
        <title>A transcriptomic atlas of mushroom development highlights an independent origin of complex multicellularity.</title>
        <authorList>
            <consortium name="DOE Joint Genome Institute"/>
            <person name="Krizsan K."/>
            <person name="Almasi E."/>
            <person name="Merenyi Z."/>
            <person name="Sahu N."/>
            <person name="Viragh M."/>
            <person name="Koszo T."/>
            <person name="Mondo S."/>
            <person name="Kiss B."/>
            <person name="Balint B."/>
            <person name="Kues U."/>
            <person name="Barry K."/>
            <person name="Hegedus J.C."/>
            <person name="Henrissat B."/>
            <person name="Johnson J."/>
            <person name="Lipzen A."/>
            <person name="Ohm R."/>
            <person name="Nagy I."/>
            <person name="Pangilinan J."/>
            <person name="Yan J."/>
            <person name="Xiong Y."/>
            <person name="Grigoriev I.V."/>
            <person name="Hibbett D.S."/>
            <person name="Nagy L.G."/>
        </authorList>
    </citation>
    <scope>NUCLEOTIDE SEQUENCE [LARGE SCALE GENOMIC DNA]</scope>
    <source>
        <strain evidence="3 4">SZMC22713</strain>
    </source>
</reference>
<keyword evidence="2" id="KW-0808">Transferase</keyword>
<evidence type="ECO:0000256" key="2">
    <source>
        <dbReference type="ARBA" id="ARBA00022679"/>
    </source>
</evidence>
<evidence type="ECO:0000256" key="1">
    <source>
        <dbReference type="ARBA" id="ARBA00008383"/>
    </source>
</evidence>
<dbReference type="InterPro" id="IPR023606">
    <property type="entry name" value="CoA-Trfase_III_dom_1_sf"/>
</dbReference>
<comment type="similarity">
    <text evidence="1">Belongs to the CoA-transferase III family.</text>
</comment>
<dbReference type="SUPFAM" id="SSF89796">
    <property type="entry name" value="CoA-transferase family III (CaiB/BaiF)"/>
    <property type="match status" value="1"/>
</dbReference>
<evidence type="ECO:0000313" key="4">
    <source>
        <dbReference type="Proteomes" id="UP000294933"/>
    </source>
</evidence>
<dbReference type="Gene3D" id="3.40.50.10540">
    <property type="entry name" value="Crotonobetainyl-coa:carnitine coa-transferase, domain 1"/>
    <property type="match status" value="1"/>
</dbReference>
<gene>
    <name evidence="3" type="ORF">BD410DRAFT_828550</name>
</gene>
<dbReference type="PANTHER" id="PTHR48207">
    <property type="entry name" value="SUCCINATE--HYDROXYMETHYLGLUTARATE COA-TRANSFERASE"/>
    <property type="match status" value="1"/>
</dbReference>
<dbReference type="InterPro" id="IPR003673">
    <property type="entry name" value="CoA-Trfase_fam_III"/>
</dbReference>
<dbReference type="GO" id="GO:0047369">
    <property type="term" value="F:succinate-hydroxymethylglutarate CoA-transferase activity"/>
    <property type="evidence" value="ECO:0007669"/>
    <property type="project" value="TreeGrafter"/>
</dbReference>